<accession>A0A108U9H8</accession>
<gene>
    <name evidence="10" type="ORF">AZ78_2592</name>
</gene>
<protein>
    <submittedName>
        <fullName evidence="10">Peptidase</fullName>
    </submittedName>
</protein>
<dbReference type="PANTHER" id="PTHR12147:SF56">
    <property type="entry name" value="AMINOPEPTIDASE YDR415C-RELATED"/>
    <property type="match status" value="1"/>
</dbReference>
<keyword evidence="1" id="KW-0031">Aminopeptidase</keyword>
<evidence type="ECO:0000313" key="10">
    <source>
        <dbReference type="EMBL" id="KWS05042.1"/>
    </source>
</evidence>
<dbReference type="PROSITE" id="PS51257">
    <property type="entry name" value="PROKAR_LIPOPROTEIN"/>
    <property type="match status" value="1"/>
</dbReference>
<evidence type="ECO:0000256" key="1">
    <source>
        <dbReference type="ARBA" id="ARBA00022438"/>
    </source>
</evidence>
<feature type="chain" id="PRO_5007131738" evidence="8">
    <location>
        <begin position="28"/>
        <end position="592"/>
    </location>
</feature>
<evidence type="ECO:0000313" key="11">
    <source>
        <dbReference type="Proteomes" id="UP000023435"/>
    </source>
</evidence>
<dbReference type="RefSeq" id="WP_235592220.1">
    <property type="nucleotide sequence ID" value="NZ_JAJA02000001.1"/>
</dbReference>
<dbReference type="InterPro" id="IPR046450">
    <property type="entry name" value="PA_dom_sf"/>
</dbReference>
<dbReference type="InterPro" id="IPR045175">
    <property type="entry name" value="M28_fam"/>
</dbReference>
<reference evidence="10 11" key="1">
    <citation type="journal article" date="2014" name="Genome Announc.">
        <title>Draft Genome Sequence of Lysobacter capsici AZ78, a Bacterium Antagonistic to Plant-Pathogenic Oomycetes.</title>
        <authorList>
            <person name="Puopolo G."/>
            <person name="Sonego P."/>
            <person name="Engelen K."/>
            <person name="Pertot I."/>
        </authorList>
    </citation>
    <scope>NUCLEOTIDE SEQUENCE [LARGE SCALE GENOMIC DNA]</scope>
    <source>
        <strain evidence="10 11">AZ78</strain>
    </source>
</reference>
<dbReference type="Gene3D" id="3.40.630.10">
    <property type="entry name" value="Zn peptidases"/>
    <property type="match status" value="2"/>
</dbReference>
<keyword evidence="3" id="KW-0479">Metal-binding</keyword>
<evidence type="ECO:0000256" key="6">
    <source>
        <dbReference type="ARBA" id="ARBA00022833"/>
    </source>
</evidence>
<dbReference type="InterPro" id="IPR007484">
    <property type="entry name" value="Peptidase_M28"/>
</dbReference>
<dbReference type="FunFam" id="3.40.630.10:FF:000088">
    <property type="entry name" value="Peptidase M20"/>
    <property type="match status" value="1"/>
</dbReference>
<dbReference type="GO" id="GO:0006508">
    <property type="term" value="P:proteolysis"/>
    <property type="evidence" value="ECO:0007669"/>
    <property type="project" value="UniProtKB-KW"/>
</dbReference>
<evidence type="ECO:0000256" key="3">
    <source>
        <dbReference type="ARBA" id="ARBA00022723"/>
    </source>
</evidence>
<dbReference type="GO" id="GO:0008235">
    <property type="term" value="F:metalloexopeptidase activity"/>
    <property type="evidence" value="ECO:0007669"/>
    <property type="project" value="InterPro"/>
</dbReference>
<keyword evidence="2" id="KW-0645">Protease</keyword>
<evidence type="ECO:0000256" key="8">
    <source>
        <dbReference type="SAM" id="SignalP"/>
    </source>
</evidence>
<evidence type="ECO:0000259" key="9">
    <source>
        <dbReference type="Pfam" id="PF04389"/>
    </source>
</evidence>
<proteinExistence type="predicted"/>
<dbReference type="Proteomes" id="UP000023435">
    <property type="component" value="Unassembled WGS sequence"/>
</dbReference>
<organism evidence="10 11">
    <name type="scientific">Lysobacter capsici AZ78</name>
    <dbReference type="NCBI Taxonomy" id="1444315"/>
    <lineage>
        <taxon>Bacteria</taxon>
        <taxon>Pseudomonadati</taxon>
        <taxon>Pseudomonadota</taxon>
        <taxon>Gammaproteobacteria</taxon>
        <taxon>Lysobacterales</taxon>
        <taxon>Lysobacteraceae</taxon>
        <taxon>Lysobacter</taxon>
    </lineage>
</organism>
<comment type="caution">
    <text evidence="10">The sequence shown here is derived from an EMBL/GenBank/DDBJ whole genome shotgun (WGS) entry which is preliminary data.</text>
</comment>
<feature type="region of interest" description="Disordered" evidence="7">
    <location>
        <begin position="34"/>
        <end position="56"/>
    </location>
</feature>
<dbReference type="Gene3D" id="3.50.30.30">
    <property type="match status" value="1"/>
</dbReference>
<evidence type="ECO:0000256" key="5">
    <source>
        <dbReference type="ARBA" id="ARBA00022801"/>
    </source>
</evidence>
<keyword evidence="5" id="KW-0378">Hydrolase</keyword>
<keyword evidence="11" id="KW-1185">Reference proteome</keyword>
<dbReference type="SUPFAM" id="SSF53187">
    <property type="entry name" value="Zn-dependent exopeptidases"/>
    <property type="match status" value="1"/>
</dbReference>
<feature type="domain" description="Peptidase M28" evidence="9">
    <location>
        <begin position="327"/>
        <end position="545"/>
    </location>
</feature>
<dbReference type="CDD" id="cd05660">
    <property type="entry name" value="M28_like_PA"/>
    <property type="match status" value="1"/>
</dbReference>
<feature type="compositionally biased region" description="Low complexity" evidence="7">
    <location>
        <begin position="35"/>
        <end position="50"/>
    </location>
</feature>
<dbReference type="SUPFAM" id="SSF52025">
    <property type="entry name" value="PA domain"/>
    <property type="match status" value="1"/>
</dbReference>
<dbReference type="AlphaFoldDB" id="A0A108U9H8"/>
<evidence type="ECO:0000256" key="7">
    <source>
        <dbReference type="SAM" id="MobiDB-lite"/>
    </source>
</evidence>
<dbReference type="Pfam" id="PF04389">
    <property type="entry name" value="Peptidase_M28"/>
    <property type="match status" value="1"/>
</dbReference>
<dbReference type="PANTHER" id="PTHR12147">
    <property type="entry name" value="METALLOPEPTIDASE M28 FAMILY MEMBER"/>
    <property type="match status" value="1"/>
</dbReference>
<evidence type="ECO:0000256" key="4">
    <source>
        <dbReference type="ARBA" id="ARBA00022729"/>
    </source>
</evidence>
<dbReference type="GO" id="GO:0046872">
    <property type="term" value="F:metal ion binding"/>
    <property type="evidence" value="ECO:0007669"/>
    <property type="project" value="UniProtKB-KW"/>
</dbReference>
<feature type="signal peptide" evidence="8">
    <location>
        <begin position="1"/>
        <end position="27"/>
    </location>
</feature>
<sequence>MLPKHLSRTTPLLTATSLVAAALVLSACDKTASKPDAGASAATPAPAQPAGEHGFDGAINAADFAQHVKILASDEFEGRAPGSAGEEKTVQYLQAQFQRMGLKPGNGDSYFQTVPMVETTADEATSLTLQVKGQPRELKFGTDMVVGTRTGQPEVKVDGSDLVFVGYGVNAPEQQWNDYAGVDVKGKTVVMFVNDPGFHGQDATLFEGKRMTYYGRWTYKFEEAARQGAKAALIIHDTAGASYGWDVVKNSWSGAQFDLPAKDDPEPRLPVQGWISNDVARKLLGDLGQNLDQLYQAAGKRGFKAIPLQAKASVDLKSKISEKSSRNVVARLDGAKRPDEAIVYMAHWDHLGNHTGEGGHEGHGADAKTTGPDTIYNGAIDNASGVAGILEIAEAFSKQTPPPDRSLLFLAVTLEESGLLGSKYYVAHPTVPLNKTVAVINLDAMPIIGKARDMTVVGYGSSELEDILKTVADGQQRVLHAEATPQDGFYFRSDHFNFAKAGVPALYAKGGDDLIDGGVEAGKKAQIDYRDNRYHKPADEFDAAWKLDGLVQDLDALYGVGKVLAGNEQWPNWYEGNAFRAAHDTLMAPPAK</sequence>
<dbReference type="EMBL" id="JAJA02000001">
    <property type="protein sequence ID" value="KWS05042.1"/>
    <property type="molecule type" value="Genomic_DNA"/>
</dbReference>
<evidence type="ECO:0000256" key="2">
    <source>
        <dbReference type="ARBA" id="ARBA00022670"/>
    </source>
</evidence>
<dbReference type="CDD" id="cd04821">
    <property type="entry name" value="PA_M28_1_2"/>
    <property type="match status" value="1"/>
</dbReference>
<name>A0A108U9H8_9GAMM</name>
<keyword evidence="4 8" id="KW-0732">Signal</keyword>
<dbReference type="GO" id="GO:0004177">
    <property type="term" value="F:aminopeptidase activity"/>
    <property type="evidence" value="ECO:0007669"/>
    <property type="project" value="UniProtKB-KW"/>
</dbReference>
<keyword evidence="6" id="KW-0862">Zinc</keyword>